<comment type="caution">
    <text evidence="13">The sequence shown here is derived from an EMBL/GenBank/DDBJ whole genome shotgun (WGS) entry which is preliminary data.</text>
</comment>
<evidence type="ECO:0000259" key="12">
    <source>
        <dbReference type="Pfam" id="PF12972"/>
    </source>
</evidence>
<evidence type="ECO:0000256" key="2">
    <source>
        <dbReference type="ARBA" id="ARBA00022801"/>
    </source>
</evidence>
<dbReference type="GO" id="GO:0048731">
    <property type="term" value="P:system development"/>
    <property type="evidence" value="ECO:0007669"/>
    <property type="project" value="UniProtKB-ARBA"/>
</dbReference>
<keyword evidence="1 9" id="KW-0732">Signal</keyword>
<dbReference type="EMBL" id="JAIZAY010000006">
    <property type="protein sequence ID" value="KAJ8040396.1"/>
    <property type="molecule type" value="Genomic_DNA"/>
</dbReference>
<evidence type="ECO:0000313" key="13">
    <source>
        <dbReference type="EMBL" id="KAJ8040396.1"/>
    </source>
</evidence>
<accession>A0A9Q1HCP1</accession>
<feature type="domain" description="Alpha-N-acetylglucosaminidase C-terminal" evidence="12">
    <location>
        <begin position="481"/>
        <end position="738"/>
    </location>
</feature>
<dbReference type="Gene3D" id="1.20.120.670">
    <property type="entry name" value="N-acetyl-b-d-glucoasminidase"/>
    <property type="match status" value="1"/>
</dbReference>
<keyword evidence="4" id="KW-0326">Glycosidase</keyword>
<dbReference type="Pfam" id="PF12972">
    <property type="entry name" value="NAGLU_C"/>
    <property type="match status" value="1"/>
</dbReference>
<dbReference type="PANTHER" id="PTHR12872:SF1">
    <property type="entry name" value="ALPHA-N-ACETYLGLUCOSAMINIDASE"/>
    <property type="match status" value="1"/>
</dbReference>
<keyword evidence="3" id="KW-0325">Glycoprotein</keyword>
<dbReference type="EC" id="3.2.1.50" evidence="7"/>
<proteinExistence type="inferred from homology"/>
<evidence type="ECO:0000256" key="8">
    <source>
        <dbReference type="ARBA" id="ARBA00072202"/>
    </source>
</evidence>
<dbReference type="AlphaFoldDB" id="A0A9Q1HCP1"/>
<comment type="similarity">
    <text evidence="6">Belongs to the glycosyl hydrolase 89 family.</text>
</comment>
<dbReference type="Pfam" id="PF05089">
    <property type="entry name" value="NAGLU"/>
    <property type="match status" value="1"/>
</dbReference>
<dbReference type="OrthoDB" id="64736at2759"/>
<evidence type="ECO:0000256" key="5">
    <source>
        <dbReference type="ARBA" id="ARBA00052030"/>
    </source>
</evidence>
<dbReference type="Gene3D" id="3.30.379.10">
    <property type="entry name" value="Chitobiase/beta-hexosaminidase domain 2-like"/>
    <property type="match status" value="1"/>
</dbReference>
<evidence type="ECO:0000259" key="11">
    <source>
        <dbReference type="Pfam" id="PF12971"/>
    </source>
</evidence>
<organism evidence="13 14">
    <name type="scientific">Holothuria leucospilota</name>
    <name type="common">Black long sea cucumber</name>
    <name type="synonym">Mertensiothuria leucospilota</name>
    <dbReference type="NCBI Taxonomy" id="206669"/>
    <lineage>
        <taxon>Eukaryota</taxon>
        <taxon>Metazoa</taxon>
        <taxon>Echinodermata</taxon>
        <taxon>Eleutherozoa</taxon>
        <taxon>Echinozoa</taxon>
        <taxon>Holothuroidea</taxon>
        <taxon>Aspidochirotacea</taxon>
        <taxon>Aspidochirotida</taxon>
        <taxon>Holothuriidae</taxon>
        <taxon>Holothuria</taxon>
    </lineage>
</organism>
<feature type="domain" description="Alpha-N-acetylglucosaminidase N-terminal" evidence="11">
    <location>
        <begin position="41"/>
        <end position="123"/>
    </location>
</feature>
<dbReference type="InterPro" id="IPR029018">
    <property type="entry name" value="Hex-like_dom2"/>
</dbReference>
<keyword evidence="14" id="KW-1185">Reference proteome</keyword>
<evidence type="ECO:0000256" key="1">
    <source>
        <dbReference type="ARBA" id="ARBA00022729"/>
    </source>
</evidence>
<evidence type="ECO:0000259" key="10">
    <source>
        <dbReference type="Pfam" id="PF05089"/>
    </source>
</evidence>
<evidence type="ECO:0000256" key="7">
    <source>
        <dbReference type="ARBA" id="ARBA00066522"/>
    </source>
</evidence>
<dbReference type="Pfam" id="PF12971">
    <property type="entry name" value="NAGLU_N"/>
    <property type="match status" value="1"/>
</dbReference>
<feature type="domain" description="Alpha-N-acetylglucosaminidase tim-barrel" evidence="10">
    <location>
        <begin position="139"/>
        <end position="472"/>
    </location>
</feature>
<reference evidence="13" key="1">
    <citation type="submission" date="2021-10" db="EMBL/GenBank/DDBJ databases">
        <title>Tropical sea cucumber genome reveals ecological adaptation and Cuvierian tubules defense mechanism.</title>
        <authorList>
            <person name="Chen T."/>
        </authorList>
    </citation>
    <scope>NUCLEOTIDE SEQUENCE</scope>
    <source>
        <strain evidence="13">Nanhai2018</strain>
        <tissue evidence="13">Muscle</tissue>
    </source>
</reference>
<evidence type="ECO:0000256" key="3">
    <source>
        <dbReference type="ARBA" id="ARBA00023180"/>
    </source>
</evidence>
<name>A0A9Q1HCP1_HOLLE</name>
<evidence type="ECO:0000256" key="6">
    <source>
        <dbReference type="ARBA" id="ARBA00060996"/>
    </source>
</evidence>
<feature type="signal peptide" evidence="9">
    <location>
        <begin position="1"/>
        <end position="20"/>
    </location>
</feature>
<dbReference type="GO" id="GO:0004561">
    <property type="term" value="F:alpha-N-acetylglucosaminidase activity"/>
    <property type="evidence" value="ECO:0007669"/>
    <property type="project" value="UniProtKB-EC"/>
</dbReference>
<dbReference type="InterPro" id="IPR024732">
    <property type="entry name" value="NAGLU_C"/>
</dbReference>
<evidence type="ECO:0000256" key="4">
    <source>
        <dbReference type="ARBA" id="ARBA00023295"/>
    </source>
</evidence>
<dbReference type="InterPro" id="IPR007781">
    <property type="entry name" value="NAGLU"/>
</dbReference>
<dbReference type="PANTHER" id="PTHR12872">
    <property type="entry name" value="ALPHA-N-ACETYLGLUCOSAMINIDASE"/>
    <property type="match status" value="1"/>
</dbReference>
<keyword evidence="2" id="KW-0378">Hydrolase</keyword>
<dbReference type="Proteomes" id="UP001152320">
    <property type="component" value="Chromosome 6"/>
</dbReference>
<feature type="chain" id="PRO_5040323025" description="Alpha-N-acetylglucosaminidase" evidence="9">
    <location>
        <begin position="21"/>
        <end position="775"/>
    </location>
</feature>
<evidence type="ECO:0000256" key="9">
    <source>
        <dbReference type="SAM" id="SignalP"/>
    </source>
</evidence>
<dbReference type="FunFam" id="3.20.20.80:FF:000107">
    <property type="entry name" value="Alpha-N-acetylglucosaminidase family"/>
    <property type="match status" value="1"/>
</dbReference>
<evidence type="ECO:0000313" key="14">
    <source>
        <dbReference type="Proteomes" id="UP001152320"/>
    </source>
</evidence>
<dbReference type="Gene3D" id="3.20.20.80">
    <property type="entry name" value="Glycosidases"/>
    <property type="match status" value="1"/>
</dbReference>
<protein>
    <recommendedName>
        <fullName evidence="8">Alpha-N-acetylglucosaminidase</fullName>
        <ecNumber evidence="7">3.2.1.50</ecNumber>
    </recommendedName>
</protein>
<dbReference type="InterPro" id="IPR024733">
    <property type="entry name" value="NAGLU_tim-barrel"/>
</dbReference>
<sequence length="775" mass="88467">MSLKLYFLLAVCLLSPAVLGKDFPTLNILRSKTPPAEQTSAVESLIQRFVGERSKEFKVKVNPDTSSYLDNFQVLSDGKVITIQGTTGVAAARGFYHVLTELFGGHISWSGNRIPLPEPGHFPVIKPGEINVTSPQRFRYYQNVCTASYSFVWWNWTRWEQEIDWMALNGYNLPLAFNGQEGIWQKVYLKMGLTQADLDKHFGGPAFLAWERMGNIRGWGGPLPQSWLSNDLALQKQIIKRMRSFGIIPVLPGFAGHVPSGFSRVFPQAQVSQLSPWGHFDCNLTCTYFLDPMDPLFKTVGKAFIETQAEEYGGTDHIYNADTFNEMTPKSSDPNYLSNVSHGVFEGITAGDPDGIWLMQGWLFLNAFWGQSQMKALLQGVPEGRMIVLDLAAESTPIYSRSSSFYGQPFIWCMLHNFGGNTGMYGKVLDVNEGPFTAMKFKDSTMIGMGITPEGIEQNDVVYNFFNSLTFRDTSLNVTQWFSNYYRNRYGVSNANIDSAWQSLCNTVYSCRDSHSDHDHGVPVRRPSLTLSPDLWYNWRTVGKAWKMILSAADLCGKSDLCRYDLVDVTRQVLEDLSFECYKNLTTAFENKNLDEVKVYGGRLEEIIQDMDNITSSHSKWLLGHWLEASKRKGTNEDEMKLYEYNARNQITLWGPDGNILDYGNKQWGGLLRSYYYSRWVLFTGYLQDLVMNQTKYDQQVFNKMSFQVESSWTFARDQYPTNPTGDTVAISSSLYSKYQQFIEWPAYSRHPFVPRELVRRDSAYSYQQGRDDVE</sequence>
<dbReference type="InterPro" id="IPR024240">
    <property type="entry name" value="NAGLU_N"/>
</dbReference>
<comment type="catalytic activity">
    <reaction evidence="5">
        <text>Hydrolysis of terminal non-reducing N-acetyl-D-glucosamine residues in N-acetyl-alpha-D-glucosaminides.</text>
        <dbReference type="EC" id="3.2.1.50"/>
    </reaction>
</comment>
<gene>
    <name evidence="13" type="ORF">HOLleu_14676</name>
</gene>